<accession>A0A2Z2PLI0</accession>
<evidence type="ECO:0000256" key="1">
    <source>
        <dbReference type="SAM" id="Phobius"/>
    </source>
</evidence>
<protein>
    <submittedName>
        <fullName evidence="3">Uncharacterized protein</fullName>
    </submittedName>
</protein>
<keyword evidence="1" id="KW-1133">Transmembrane helix</keyword>
<keyword evidence="1" id="KW-0472">Membrane</keyword>
<sequence length="59" mass="6680">MKKELVKFKHENSITDKNVELKIDLIMSSILPFILHFTFAIIIHFSVICQGGVACAPHL</sequence>
<feature type="transmembrane region" description="Helical" evidence="1">
    <location>
        <begin position="21"/>
        <end position="45"/>
    </location>
</feature>
<keyword evidence="1" id="KW-0812">Transmembrane</keyword>
<dbReference type="EMBL" id="KY000061">
    <property type="protein sequence ID" value="ASK47192.1"/>
    <property type="molecule type" value="Genomic_DNA"/>
</dbReference>
<evidence type="ECO:0000313" key="3">
    <source>
        <dbReference type="EMBL" id="ASK47192.1"/>
    </source>
</evidence>
<dbReference type="EMBL" id="KY000030">
    <property type="protein sequence ID" value="ASK41679.1"/>
    <property type="molecule type" value="Genomic_DNA"/>
</dbReference>
<name>A0A2Z2Q044_AGRTU</name>
<proteinExistence type="predicted"/>
<keyword evidence="3" id="KW-0614">Plasmid</keyword>
<dbReference type="AlphaFoldDB" id="A0A2Z2Q044"/>
<accession>A0A2Z2Q044</accession>
<reference evidence="3" key="1">
    <citation type="submission" date="2016-10" db="EMBL/GenBank/DDBJ databases">
        <title>Agrobacterium Ti plasmids: Classification based on T-DNA and Vir regions organization.</title>
        <authorList>
            <person name="Nabi N."/>
            <person name="Vial L."/>
            <person name="Ben Hafsa A."/>
            <person name="Chapulliot D."/>
            <person name="Berard A."/>
            <person name="Chauveau A."/>
            <person name="Le Paslier M.-C."/>
            <person name="Harzallah Skhiri F."/>
            <person name="Brunel D."/>
            <person name="Nesme X."/>
            <person name="Chaouachi M."/>
        </authorList>
    </citation>
    <scope>NUCLEOTIDE SEQUENCE</scope>
    <source>
        <strain evidence="3">CFBP2413</strain>
        <strain evidence="2">CFBP5767</strain>
        <plasmid evidence="3">pTi_CFBP2413</plasmid>
        <plasmid evidence="2">pTi_CFBP5767</plasmid>
    </source>
</reference>
<organism evidence="3">
    <name type="scientific">Agrobacterium tumefaciens</name>
    <dbReference type="NCBI Taxonomy" id="358"/>
    <lineage>
        <taxon>Bacteria</taxon>
        <taxon>Pseudomonadati</taxon>
        <taxon>Pseudomonadota</taxon>
        <taxon>Alphaproteobacteria</taxon>
        <taxon>Hyphomicrobiales</taxon>
        <taxon>Rhizobiaceae</taxon>
        <taxon>Rhizobium/Agrobacterium group</taxon>
        <taxon>Agrobacterium</taxon>
        <taxon>Agrobacterium tumefaciens complex</taxon>
    </lineage>
</organism>
<evidence type="ECO:0000313" key="2">
    <source>
        <dbReference type="EMBL" id="ASK41679.1"/>
    </source>
</evidence>
<geneLocation type="plasmid" evidence="2">
    <name>pTi_CFBP5767</name>
</geneLocation>
<geneLocation type="plasmid" evidence="3">
    <name>pTi_CFBP2413</name>
</geneLocation>